<keyword evidence="2" id="KW-0418">Kinase</keyword>
<evidence type="ECO:0000313" key="3">
    <source>
        <dbReference type="Proteomes" id="UP001558632"/>
    </source>
</evidence>
<keyword evidence="3" id="KW-1185">Reference proteome</keyword>
<dbReference type="EMBL" id="JBEUSY010000558">
    <property type="protein sequence ID" value="KAL1226711.1"/>
    <property type="molecule type" value="Genomic_DNA"/>
</dbReference>
<keyword evidence="1" id="KW-0472">Membrane</keyword>
<sequence>MHTQFEDLKCPACLDGKHIRTLAQLTWGILFSVSRCKANLTDIIDFGSGRLRKWILIIIIIIIIIISSSSINAVVVIVIRHLSCHLASNALQSSCQRFRRKGRKN</sequence>
<name>A0ABR3K229_TRISP</name>
<evidence type="ECO:0000313" key="2">
    <source>
        <dbReference type="EMBL" id="KAL1226711.1"/>
    </source>
</evidence>
<reference evidence="2 3" key="1">
    <citation type="submission" date="2024-07" db="EMBL/GenBank/DDBJ databases">
        <title>Enhanced genomic and transcriptomic resources for Trichinella pseudospiralis and T. spiralis underpin the discovery of pronounced molecular differences between stages and species.</title>
        <authorList>
            <person name="Pasi K.K."/>
            <person name="La Rosa G."/>
            <person name="Gomez-Morales M.A."/>
            <person name="Tosini F."/>
            <person name="Sumanam S."/>
            <person name="Young N.D."/>
            <person name="Chang B.C."/>
            <person name="Robin G.B."/>
        </authorList>
    </citation>
    <scope>NUCLEOTIDE SEQUENCE [LARGE SCALE GENOMIC DNA]</scope>
    <source>
        <strain evidence="2">ISS534</strain>
    </source>
</reference>
<organism evidence="2 3">
    <name type="scientific">Trichinella spiralis</name>
    <name type="common">Trichina worm</name>
    <dbReference type="NCBI Taxonomy" id="6334"/>
    <lineage>
        <taxon>Eukaryota</taxon>
        <taxon>Metazoa</taxon>
        <taxon>Ecdysozoa</taxon>
        <taxon>Nematoda</taxon>
        <taxon>Enoplea</taxon>
        <taxon>Dorylaimia</taxon>
        <taxon>Trichinellida</taxon>
        <taxon>Trichinellidae</taxon>
        <taxon>Trichinella</taxon>
    </lineage>
</organism>
<feature type="transmembrane region" description="Helical" evidence="1">
    <location>
        <begin position="54"/>
        <end position="79"/>
    </location>
</feature>
<keyword evidence="2" id="KW-0808">Transferase</keyword>
<dbReference type="Proteomes" id="UP001558632">
    <property type="component" value="Unassembled WGS sequence"/>
</dbReference>
<proteinExistence type="predicted"/>
<protein>
    <submittedName>
        <fullName evidence="2">Serine/threonine-protein kinase</fullName>
    </submittedName>
</protein>
<gene>
    <name evidence="2" type="ORF">TSPI_05764</name>
</gene>
<keyword evidence="1" id="KW-0812">Transmembrane</keyword>
<evidence type="ECO:0000256" key="1">
    <source>
        <dbReference type="SAM" id="Phobius"/>
    </source>
</evidence>
<comment type="caution">
    <text evidence="2">The sequence shown here is derived from an EMBL/GenBank/DDBJ whole genome shotgun (WGS) entry which is preliminary data.</text>
</comment>
<dbReference type="GO" id="GO:0016301">
    <property type="term" value="F:kinase activity"/>
    <property type="evidence" value="ECO:0007669"/>
    <property type="project" value="UniProtKB-KW"/>
</dbReference>
<keyword evidence="1" id="KW-1133">Transmembrane helix</keyword>
<accession>A0ABR3K229</accession>